<comment type="caution">
    <text evidence="3">The sequence shown here is derived from an EMBL/GenBank/DDBJ whole genome shotgun (WGS) entry which is preliminary data.</text>
</comment>
<gene>
    <name evidence="3" type="ORF">PNAL_LOCUS10567</name>
</gene>
<feature type="domain" description="NADP-dependent oxidoreductase" evidence="2">
    <location>
        <begin position="48"/>
        <end position="344"/>
    </location>
</feature>
<dbReference type="Proteomes" id="UP001153461">
    <property type="component" value="Unassembled WGS sequence"/>
</dbReference>
<dbReference type="InterPro" id="IPR023210">
    <property type="entry name" value="NADP_OxRdtase_dom"/>
</dbReference>
<sequence length="369" mass="40447">MFLLTHYNTHNSTFTTRIFSFGFSFDTIPAMSLPTRSLGCNGPEVPAVGLGLMSLGNAYGPAGSLEDKVAFLEHAHSIGARFWDTADVYLDSEDVVGEWLKKSGNRNDIFLATKFAMQLDISTGIQTVRSDPEYVKVACEKSLKRLGIETIDLYYCHRVDGVTPIEKTIEAMVELKNQGKIKHLGISECSAATLRRAYAVHPIAAYQVEYSPFALDIESSTADILATCRELGIAVVAYSPVGRGILTGQIQSFSDIPENDFRRMLPKYAPEHFPKILELVQGLRDVANNHGSTPAQVAIAWLLAQGSDIIPIPGTKSIKNLDENTDSAFLNLTDTELHDIRALIARTEVSGSRYPAMMMGNVFADTPPL</sequence>
<dbReference type="AlphaFoldDB" id="A0A9W4IQZ0"/>
<organism evidence="3 4">
    <name type="scientific">Penicillium nalgiovense</name>
    <dbReference type="NCBI Taxonomy" id="60175"/>
    <lineage>
        <taxon>Eukaryota</taxon>
        <taxon>Fungi</taxon>
        <taxon>Dikarya</taxon>
        <taxon>Ascomycota</taxon>
        <taxon>Pezizomycotina</taxon>
        <taxon>Eurotiomycetes</taxon>
        <taxon>Eurotiomycetidae</taxon>
        <taxon>Eurotiales</taxon>
        <taxon>Aspergillaceae</taxon>
        <taxon>Penicillium</taxon>
    </lineage>
</organism>
<evidence type="ECO:0000313" key="3">
    <source>
        <dbReference type="EMBL" id="CAG8329762.1"/>
    </source>
</evidence>
<dbReference type="InterPro" id="IPR036812">
    <property type="entry name" value="NAD(P)_OxRdtase_dom_sf"/>
</dbReference>
<dbReference type="InterPro" id="IPR050791">
    <property type="entry name" value="Aldo-Keto_reductase"/>
</dbReference>
<dbReference type="PRINTS" id="PR00069">
    <property type="entry name" value="ALDKETRDTASE"/>
</dbReference>
<evidence type="ECO:0000313" key="4">
    <source>
        <dbReference type="Proteomes" id="UP001153461"/>
    </source>
</evidence>
<dbReference type="PANTHER" id="PTHR43625">
    <property type="entry name" value="AFLATOXIN B1 ALDEHYDE REDUCTASE"/>
    <property type="match status" value="1"/>
</dbReference>
<dbReference type="GO" id="GO:0005737">
    <property type="term" value="C:cytoplasm"/>
    <property type="evidence" value="ECO:0007669"/>
    <property type="project" value="TreeGrafter"/>
</dbReference>
<dbReference type="GO" id="GO:0016491">
    <property type="term" value="F:oxidoreductase activity"/>
    <property type="evidence" value="ECO:0007669"/>
    <property type="project" value="UniProtKB-KW"/>
</dbReference>
<dbReference type="SUPFAM" id="SSF51430">
    <property type="entry name" value="NAD(P)-linked oxidoreductase"/>
    <property type="match status" value="1"/>
</dbReference>
<accession>A0A9W4IQZ0</accession>
<dbReference type="Pfam" id="PF00248">
    <property type="entry name" value="Aldo_ket_red"/>
    <property type="match status" value="1"/>
</dbReference>
<proteinExistence type="predicted"/>
<protein>
    <recommendedName>
        <fullName evidence="2">NADP-dependent oxidoreductase domain-containing protein</fullName>
    </recommendedName>
</protein>
<evidence type="ECO:0000256" key="1">
    <source>
        <dbReference type="ARBA" id="ARBA00023002"/>
    </source>
</evidence>
<dbReference type="InterPro" id="IPR020471">
    <property type="entry name" value="AKR"/>
</dbReference>
<name>A0A9W4IQZ0_PENNA</name>
<evidence type="ECO:0000259" key="2">
    <source>
        <dbReference type="Pfam" id="PF00248"/>
    </source>
</evidence>
<dbReference type="PANTHER" id="PTHR43625:SF40">
    <property type="entry name" value="ALDO-KETO REDUCTASE YAKC [NADP(+)]"/>
    <property type="match status" value="1"/>
</dbReference>
<dbReference type="EMBL" id="CAJVNV010000640">
    <property type="protein sequence ID" value="CAG8329762.1"/>
    <property type="molecule type" value="Genomic_DNA"/>
</dbReference>
<reference evidence="3" key="1">
    <citation type="submission" date="2021-07" db="EMBL/GenBank/DDBJ databases">
        <authorList>
            <person name="Branca A.L. A."/>
        </authorList>
    </citation>
    <scope>NUCLEOTIDE SEQUENCE</scope>
</reference>
<dbReference type="Gene3D" id="3.20.20.100">
    <property type="entry name" value="NADP-dependent oxidoreductase domain"/>
    <property type="match status" value="1"/>
</dbReference>
<keyword evidence="1" id="KW-0560">Oxidoreductase</keyword>